<gene>
    <name evidence="7" type="ORF">EOD43_23365</name>
</gene>
<evidence type="ECO:0000256" key="5">
    <source>
        <dbReference type="SAM" id="MobiDB-lite"/>
    </source>
</evidence>
<dbReference type="PANTHER" id="PTHR30055:SF234">
    <property type="entry name" value="HTH-TYPE TRANSCRIPTIONAL REGULATOR BETI"/>
    <property type="match status" value="1"/>
</dbReference>
<reference evidence="7 8" key="1">
    <citation type="submission" date="2019-01" db="EMBL/GenBank/DDBJ databases">
        <authorList>
            <person name="Chen W.-M."/>
        </authorList>
    </citation>
    <scope>NUCLEOTIDE SEQUENCE [LARGE SCALE GENOMIC DNA]</scope>
    <source>
        <strain evidence="7 8">CCP-7</strain>
    </source>
</reference>
<dbReference type="PANTHER" id="PTHR30055">
    <property type="entry name" value="HTH-TYPE TRANSCRIPTIONAL REGULATOR RUTR"/>
    <property type="match status" value="1"/>
</dbReference>
<dbReference type="GO" id="GO:0000976">
    <property type="term" value="F:transcription cis-regulatory region binding"/>
    <property type="evidence" value="ECO:0007669"/>
    <property type="project" value="TreeGrafter"/>
</dbReference>
<feature type="domain" description="HTH tetR-type" evidence="6">
    <location>
        <begin position="36"/>
        <end position="96"/>
    </location>
</feature>
<dbReference type="Proteomes" id="UP000282971">
    <property type="component" value="Unassembled WGS sequence"/>
</dbReference>
<dbReference type="InterPro" id="IPR036271">
    <property type="entry name" value="Tet_transcr_reg_TetR-rel_C_sf"/>
</dbReference>
<evidence type="ECO:0000256" key="2">
    <source>
        <dbReference type="ARBA" id="ARBA00023125"/>
    </source>
</evidence>
<evidence type="ECO:0000259" key="6">
    <source>
        <dbReference type="PROSITE" id="PS50977"/>
    </source>
</evidence>
<comment type="caution">
    <text evidence="7">The sequence shown here is derived from an EMBL/GenBank/DDBJ whole genome shotgun (WGS) entry which is preliminary data.</text>
</comment>
<dbReference type="PROSITE" id="PS50977">
    <property type="entry name" value="HTH_TETR_2"/>
    <property type="match status" value="1"/>
</dbReference>
<dbReference type="GO" id="GO:0003700">
    <property type="term" value="F:DNA-binding transcription factor activity"/>
    <property type="evidence" value="ECO:0007669"/>
    <property type="project" value="TreeGrafter"/>
</dbReference>
<keyword evidence="8" id="KW-1185">Reference proteome</keyword>
<feature type="compositionally biased region" description="Basic and acidic residues" evidence="5">
    <location>
        <begin position="7"/>
        <end position="17"/>
    </location>
</feature>
<keyword evidence="2 4" id="KW-0238">DNA-binding</keyword>
<evidence type="ECO:0000256" key="4">
    <source>
        <dbReference type="PROSITE-ProRule" id="PRU00335"/>
    </source>
</evidence>
<dbReference type="Gene3D" id="1.10.357.10">
    <property type="entry name" value="Tetracycline Repressor, domain 2"/>
    <property type="match status" value="1"/>
</dbReference>
<evidence type="ECO:0000313" key="8">
    <source>
        <dbReference type="Proteomes" id="UP000282971"/>
    </source>
</evidence>
<keyword evidence="1" id="KW-0805">Transcription regulation</keyword>
<dbReference type="InterPro" id="IPR050109">
    <property type="entry name" value="HTH-type_TetR-like_transc_reg"/>
</dbReference>
<dbReference type="Gene3D" id="1.10.10.60">
    <property type="entry name" value="Homeodomain-like"/>
    <property type="match status" value="1"/>
</dbReference>
<sequence length="227" mass="24564">MPGGDVRVSKAKSDKAEAQAVAATRGDKTPRSARGRKTLRALLDAASEEFGENGFHEGAISRITARAGVAIGSFYTYFDSKEEIFTALVRDLSQQVRDYVTPRVVGQPDPISAERAAQAAFLEFAQLHKELYRVIDEAEFVDPASYRQHYQSTATRMAGRLEAARAAGDVSDGTSEIRAWAIMGMNVFLGLRYGVWGGDVPIDEVARVAGDLIAHGLAPRDDEGADT</sequence>
<dbReference type="InterPro" id="IPR009057">
    <property type="entry name" value="Homeodomain-like_sf"/>
</dbReference>
<name>A0A437LUN2_9SPHN</name>
<organism evidence="7 8">
    <name type="scientific">Sphingomonas crocodyli</name>
    <dbReference type="NCBI Taxonomy" id="1979270"/>
    <lineage>
        <taxon>Bacteria</taxon>
        <taxon>Pseudomonadati</taxon>
        <taxon>Pseudomonadota</taxon>
        <taxon>Alphaproteobacteria</taxon>
        <taxon>Sphingomonadales</taxon>
        <taxon>Sphingomonadaceae</taxon>
        <taxon>Sphingomonas</taxon>
    </lineage>
</organism>
<dbReference type="SUPFAM" id="SSF48498">
    <property type="entry name" value="Tetracyclin repressor-like, C-terminal domain"/>
    <property type="match status" value="1"/>
</dbReference>
<dbReference type="OrthoDB" id="9811084at2"/>
<evidence type="ECO:0000256" key="3">
    <source>
        <dbReference type="ARBA" id="ARBA00023163"/>
    </source>
</evidence>
<dbReference type="InterPro" id="IPR001647">
    <property type="entry name" value="HTH_TetR"/>
</dbReference>
<accession>A0A437LUN2</accession>
<dbReference type="AlphaFoldDB" id="A0A437LUN2"/>
<dbReference type="SUPFAM" id="SSF46689">
    <property type="entry name" value="Homeodomain-like"/>
    <property type="match status" value="1"/>
</dbReference>
<evidence type="ECO:0000313" key="7">
    <source>
        <dbReference type="EMBL" id="RVT89062.1"/>
    </source>
</evidence>
<feature type="DNA-binding region" description="H-T-H motif" evidence="4">
    <location>
        <begin position="59"/>
        <end position="78"/>
    </location>
</feature>
<protein>
    <submittedName>
        <fullName evidence="7">TetR/AcrR family transcriptional regulator</fullName>
    </submittedName>
</protein>
<dbReference type="PRINTS" id="PR00455">
    <property type="entry name" value="HTHTETR"/>
</dbReference>
<proteinExistence type="predicted"/>
<dbReference type="Pfam" id="PF00440">
    <property type="entry name" value="TetR_N"/>
    <property type="match status" value="1"/>
</dbReference>
<evidence type="ECO:0000256" key="1">
    <source>
        <dbReference type="ARBA" id="ARBA00023015"/>
    </source>
</evidence>
<dbReference type="EMBL" id="SACN01000007">
    <property type="protein sequence ID" value="RVT89062.1"/>
    <property type="molecule type" value="Genomic_DNA"/>
</dbReference>
<keyword evidence="3" id="KW-0804">Transcription</keyword>
<feature type="region of interest" description="Disordered" evidence="5">
    <location>
        <begin position="1"/>
        <end position="34"/>
    </location>
</feature>